<evidence type="ECO:0008006" key="4">
    <source>
        <dbReference type="Google" id="ProtNLM"/>
    </source>
</evidence>
<dbReference type="Proteomes" id="UP000789845">
    <property type="component" value="Unassembled WGS sequence"/>
</dbReference>
<dbReference type="RefSeq" id="WP_230495576.1">
    <property type="nucleotide sequence ID" value="NZ_CAKJTG010000005.1"/>
</dbReference>
<dbReference type="AlphaFoldDB" id="A0A9C7G7X1"/>
<sequence length="351" mass="39256">MSSKNKNSLRNSTTQDAAYHSFLESLKGKEVTIYRGGPESKSGVLLDVQSDFVTVYAQNNNNNNNNNDKNKNKNNNQNNAQNNNQDNNQNQKNVVYYNISHIASISENSVNNSTLNLQQGTTETETPEFVQAESFTGVVEQLEGKYVQINQGGPESKKGLVLGNVEDFIVIFTEDDGVVYFNVQHIKSIAENNQNNQNQNNGNVQMTQTVVPDYEQVNSFHELFGRMAHKWIAINRGGPEAMEGILVENAGGHYTLINNQEVMRINPYHIKSISSGPKGALKQQNQNQQQDQTQNQDQNQQQNTEATAQSDKNENKSEDKSKSNSKSGSGSSRRASREKVVKTIDYVWKSN</sequence>
<feature type="compositionally biased region" description="Basic and acidic residues" evidence="1">
    <location>
        <begin position="311"/>
        <end position="322"/>
    </location>
</feature>
<keyword evidence="3" id="KW-1185">Reference proteome</keyword>
<feature type="compositionally biased region" description="Low complexity" evidence="1">
    <location>
        <begin position="283"/>
        <end position="304"/>
    </location>
</feature>
<dbReference type="EMBL" id="CAKJTG010000005">
    <property type="protein sequence ID" value="CAG9607300.1"/>
    <property type="molecule type" value="Genomic_DNA"/>
</dbReference>
<reference evidence="2" key="1">
    <citation type="submission" date="2021-10" db="EMBL/GenBank/DDBJ databases">
        <authorList>
            <person name="Criscuolo A."/>
        </authorList>
    </citation>
    <scope>NUCLEOTIDE SEQUENCE</scope>
    <source>
        <strain evidence="2">CIP111885</strain>
    </source>
</reference>
<protein>
    <recommendedName>
        <fullName evidence="4">Spore coat protein B</fullName>
    </recommendedName>
</protein>
<comment type="caution">
    <text evidence="2">The sequence shown here is derived from an EMBL/GenBank/DDBJ whole genome shotgun (WGS) entry which is preliminary data.</text>
</comment>
<gene>
    <name evidence="2" type="ORF">NEOCIP111885_00990</name>
</gene>
<evidence type="ECO:0000256" key="1">
    <source>
        <dbReference type="SAM" id="MobiDB-lite"/>
    </source>
</evidence>
<proteinExistence type="predicted"/>
<feature type="region of interest" description="Disordered" evidence="1">
    <location>
        <begin position="271"/>
        <end position="351"/>
    </location>
</feature>
<feature type="region of interest" description="Disordered" evidence="1">
    <location>
        <begin position="58"/>
        <end position="90"/>
    </location>
</feature>
<organism evidence="2 3">
    <name type="scientific">Pseudoneobacillus rhizosphaerae</name>
    <dbReference type="NCBI Taxonomy" id="2880968"/>
    <lineage>
        <taxon>Bacteria</taxon>
        <taxon>Bacillati</taxon>
        <taxon>Bacillota</taxon>
        <taxon>Bacilli</taxon>
        <taxon>Bacillales</taxon>
        <taxon>Bacillaceae</taxon>
        <taxon>Pseudoneobacillus</taxon>
    </lineage>
</organism>
<name>A0A9C7G7X1_9BACI</name>
<evidence type="ECO:0000313" key="3">
    <source>
        <dbReference type="Proteomes" id="UP000789845"/>
    </source>
</evidence>
<feature type="compositionally biased region" description="Low complexity" evidence="1">
    <location>
        <begin position="324"/>
        <end position="333"/>
    </location>
</feature>
<accession>A0A9C7G7X1</accession>
<evidence type="ECO:0000313" key="2">
    <source>
        <dbReference type="EMBL" id="CAG9607300.1"/>
    </source>
</evidence>